<dbReference type="EMBL" id="JAVFWL010000003">
    <property type="protein sequence ID" value="KAK6746256.1"/>
    <property type="molecule type" value="Genomic_DNA"/>
</dbReference>
<dbReference type="Gene3D" id="3.40.570.10">
    <property type="entry name" value="Extracellular Endonuclease, subunit A"/>
    <property type="match status" value="1"/>
</dbReference>
<feature type="transmembrane region" description="Helical" evidence="4">
    <location>
        <begin position="100"/>
        <end position="124"/>
    </location>
</feature>
<evidence type="ECO:0000256" key="2">
    <source>
        <dbReference type="ARBA" id="ARBA00023180"/>
    </source>
</evidence>
<dbReference type="InterPro" id="IPR044925">
    <property type="entry name" value="His-Me_finger_sf"/>
</dbReference>
<dbReference type="InterPro" id="IPR044929">
    <property type="entry name" value="DNA/RNA_non-sp_Endonuclease_sf"/>
</dbReference>
<dbReference type="SUPFAM" id="SSF53649">
    <property type="entry name" value="Alkaline phosphatase-like"/>
    <property type="match status" value="1"/>
</dbReference>
<feature type="region of interest" description="Disordered" evidence="3">
    <location>
        <begin position="1"/>
        <end position="90"/>
    </location>
</feature>
<dbReference type="PANTHER" id="PTHR10151:SF114">
    <property type="entry name" value="ECTONUCLEOTIDE PYROPHOSPHATASE_PHOSPHODIESTERASE C27A7.3"/>
    <property type="match status" value="1"/>
</dbReference>
<feature type="compositionally biased region" description="Basic and acidic residues" evidence="3">
    <location>
        <begin position="17"/>
        <end position="29"/>
    </location>
</feature>
<sequence>MMQIKERIERSKKKNKDKTAETRGKERVPRKARKQKSRVDSKQTSTTASSTTITATTSKKATTSKTTATTAATTTTTTTTKSGDKSKESSKLGRNILPKVFCLLVIIITIAVVAGLIALCYYLYREHKKPTITGSTECDCICDRPELMKPHPPLIVISLDGYAKKYLSRKLQPTFEKMARCGVSAQAVYSGFPSITFPNHYTMATGFHPGNHELVHNTIYDPTVHPEARYLGKHSQDDHYKKEAIWSYYKRYWKRKTATYSWIGSQHNSTHYLQPDYMIPFSSDMVPSEQLKQIVKWLRMDEPDRPGLIMVYIMEPDFTGHRTMGLTLSKMLSHLDQQLDLLIQTLKADGILCCVNLVIISDHGMAAIKNIVVLERHFNLKGMTITTGVLTHIFKRNSTLSDKEITEPLTCKGTDHVRVFTKSTMPLRVHYSSSKRIGDFVLLSKTDTRIVSTEKDFITPTNPNQHGFDYIEPDMHTIMFAQGPSLRKNVSLPPYHMVEYMNLWKKLLNLPSMENDGEDALMDQALNTHQERIRVVHPEIRECARLELPSVLTPGGRLVCGKCSSQDEEVLKNWNGCAARGLSETIIPQSETEHLCKLSNFCKDMVIIGSSTKEAFSTTLFEIYNKDGDEQLLSNDCTYHMIKKSSTCEEFSTTENMRLETLSAFPGRVLANERGLFVPWKQRFSKEILKPLNEYTRRIVTKLGRVISITGTVYDHDYDGKHSVDSSKTNHPTHLFRILLTCRREWSDDGTYCKQASDTKVLSFVLPHMDGDINCMSEYELLLQYTATVKEVETVSGLFFNFTKIPETDQLLLKMHISTTLW</sequence>
<evidence type="ECO:0000313" key="5">
    <source>
        <dbReference type="EMBL" id="KAK6746256.1"/>
    </source>
</evidence>
<dbReference type="Pfam" id="PF01663">
    <property type="entry name" value="Phosphodiest"/>
    <property type="match status" value="1"/>
</dbReference>
<keyword evidence="4" id="KW-1133">Transmembrane helix</keyword>
<name>A0ABR1D6V8_NECAM</name>
<dbReference type="Gene3D" id="3.40.720.10">
    <property type="entry name" value="Alkaline Phosphatase, subunit A"/>
    <property type="match status" value="1"/>
</dbReference>
<evidence type="ECO:0000313" key="6">
    <source>
        <dbReference type="Proteomes" id="UP001303046"/>
    </source>
</evidence>
<keyword evidence="6" id="KW-1185">Reference proteome</keyword>
<dbReference type="Proteomes" id="UP001303046">
    <property type="component" value="Unassembled WGS sequence"/>
</dbReference>
<evidence type="ECO:0000256" key="3">
    <source>
        <dbReference type="SAM" id="MobiDB-lite"/>
    </source>
</evidence>
<dbReference type="InterPro" id="IPR017850">
    <property type="entry name" value="Alkaline_phosphatase_core_sf"/>
</dbReference>
<protein>
    <recommendedName>
        <fullName evidence="7">Type I phosphodiesterase / nucleotide pyrophosphatase</fullName>
    </recommendedName>
</protein>
<keyword evidence="4" id="KW-0812">Transmembrane</keyword>
<reference evidence="5 6" key="1">
    <citation type="submission" date="2023-08" db="EMBL/GenBank/DDBJ databases">
        <title>A Necator americanus chromosomal reference genome.</title>
        <authorList>
            <person name="Ilik V."/>
            <person name="Petrzelkova K.J."/>
            <person name="Pardy F."/>
            <person name="Fuh T."/>
            <person name="Niatou-Singa F.S."/>
            <person name="Gouil Q."/>
            <person name="Baker L."/>
            <person name="Ritchie M.E."/>
            <person name="Jex A.R."/>
            <person name="Gazzola D."/>
            <person name="Li H."/>
            <person name="Toshio Fujiwara R."/>
            <person name="Zhan B."/>
            <person name="Aroian R.V."/>
            <person name="Pafco B."/>
            <person name="Schwarz E.M."/>
        </authorList>
    </citation>
    <scope>NUCLEOTIDE SEQUENCE [LARGE SCALE GENOMIC DNA]</scope>
    <source>
        <strain evidence="5 6">Aroian</strain>
        <tissue evidence="5">Whole animal</tissue>
    </source>
</reference>
<keyword evidence="1" id="KW-0378">Hydrolase</keyword>
<proteinExistence type="predicted"/>
<keyword evidence="4" id="KW-0472">Membrane</keyword>
<evidence type="ECO:0000256" key="4">
    <source>
        <dbReference type="SAM" id="Phobius"/>
    </source>
</evidence>
<gene>
    <name evidence="5" type="primary">Necator_chrIII.g13163</name>
    <name evidence="5" type="ORF">RB195_012396</name>
</gene>
<evidence type="ECO:0000256" key="1">
    <source>
        <dbReference type="ARBA" id="ARBA00022801"/>
    </source>
</evidence>
<accession>A0ABR1D6V8</accession>
<dbReference type="Gene3D" id="3.30.1360.180">
    <property type="match status" value="1"/>
</dbReference>
<dbReference type="PANTHER" id="PTHR10151">
    <property type="entry name" value="ECTONUCLEOTIDE PYROPHOSPHATASE/PHOSPHODIESTERASE"/>
    <property type="match status" value="1"/>
</dbReference>
<dbReference type="SUPFAM" id="SSF54060">
    <property type="entry name" value="His-Me finger endonucleases"/>
    <property type="match status" value="1"/>
</dbReference>
<dbReference type="CDD" id="cd16018">
    <property type="entry name" value="Enpp"/>
    <property type="match status" value="1"/>
</dbReference>
<dbReference type="InterPro" id="IPR002591">
    <property type="entry name" value="Phosphodiest/P_Trfase"/>
</dbReference>
<keyword evidence="2" id="KW-0325">Glycoprotein</keyword>
<comment type="caution">
    <text evidence="5">The sequence shown here is derived from an EMBL/GenBank/DDBJ whole genome shotgun (WGS) entry which is preliminary data.</text>
</comment>
<organism evidence="5 6">
    <name type="scientific">Necator americanus</name>
    <name type="common">Human hookworm</name>
    <dbReference type="NCBI Taxonomy" id="51031"/>
    <lineage>
        <taxon>Eukaryota</taxon>
        <taxon>Metazoa</taxon>
        <taxon>Ecdysozoa</taxon>
        <taxon>Nematoda</taxon>
        <taxon>Chromadorea</taxon>
        <taxon>Rhabditida</taxon>
        <taxon>Rhabditina</taxon>
        <taxon>Rhabditomorpha</taxon>
        <taxon>Strongyloidea</taxon>
        <taxon>Ancylostomatidae</taxon>
        <taxon>Bunostominae</taxon>
        <taxon>Necator</taxon>
    </lineage>
</organism>
<feature type="compositionally biased region" description="Low complexity" evidence="3">
    <location>
        <begin position="44"/>
        <end position="81"/>
    </location>
</feature>
<evidence type="ECO:0008006" key="7">
    <source>
        <dbReference type="Google" id="ProtNLM"/>
    </source>
</evidence>